<organism evidence="4 5">
    <name type="scientific">[Myrmecia] bisecta</name>
    <dbReference type="NCBI Taxonomy" id="41462"/>
    <lineage>
        <taxon>Eukaryota</taxon>
        <taxon>Viridiplantae</taxon>
        <taxon>Chlorophyta</taxon>
        <taxon>core chlorophytes</taxon>
        <taxon>Trebouxiophyceae</taxon>
        <taxon>Trebouxiales</taxon>
        <taxon>Trebouxiaceae</taxon>
        <taxon>Myrmecia</taxon>
    </lineage>
</organism>
<sequence length="569" mass="61409">MRRPAQAMLLVALFSVLGATAQGLETPSEPYPVVEPPLDPVKAAYEAAVRATSEDQQPQARRLMSADQGLDPPSEPYPIVEPPLDPVKAEYEASHLDESRRRLLMTDSALPYEFGANHLQANDDGSTLLIPLPAPLNFFTTPYTGLYVNNNGDITFREVLPVFTPFNLYTTNIPIVAPFFGDVDTRGVNSGLCYFDIDADSGVLSKAQQRAPQETPGFMPDHALVATWPKVGYYQQHTDKTNTFQMALTWSDSPTDKRTYACFYYGDIQWETGDASGGSNGFGVKSARIGFSAGDGNATNSYELPGSGVTGSFVNGGPHALKDTSTCFLINGEHIVTVEQDPILTSFQGQQFAFHGAANSVYNLLSHHTAQVNARFVPDANPNAHSGTWMNEAAVVTAAGDKVHVWTEDFERLRATLNGKKLRAGVTPFGVNGAGSVTWDWTNVLIVDTPTFKVNISAARQEIFPEQPLFDQWTPSIDVRVSLRKLPTSEAFPEKPLDGVLGQTYGLAVDSPLAQMDGAALGEYAEQTAAEYLETDIFATASVRSRMGAPAVSHAGGAALLEGGSFAEL</sequence>
<dbReference type="PANTHER" id="PTHR13802:SF65">
    <property type="entry name" value="NIDOGEN"/>
    <property type="match status" value="1"/>
</dbReference>
<evidence type="ECO:0000259" key="3">
    <source>
        <dbReference type="PROSITE" id="PS51220"/>
    </source>
</evidence>
<protein>
    <recommendedName>
        <fullName evidence="3">NIDO domain-containing protein</fullName>
    </recommendedName>
</protein>
<dbReference type="EMBL" id="JALJOR010000001">
    <property type="protein sequence ID" value="KAK9829690.1"/>
    <property type="molecule type" value="Genomic_DNA"/>
</dbReference>
<feature type="domain" description="NIDO" evidence="3">
    <location>
        <begin position="178"/>
        <end position="341"/>
    </location>
</feature>
<evidence type="ECO:0000313" key="4">
    <source>
        <dbReference type="EMBL" id="KAK9829690.1"/>
    </source>
</evidence>
<feature type="chain" id="PRO_5043598279" description="NIDO domain-containing protein" evidence="2">
    <location>
        <begin position="24"/>
        <end position="569"/>
    </location>
</feature>
<evidence type="ECO:0000256" key="2">
    <source>
        <dbReference type="SAM" id="SignalP"/>
    </source>
</evidence>
<dbReference type="Proteomes" id="UP001489004">
    <property type="component" value="Unassembled WGS sequence"/>
</dbReference>
<comment type="caution">
    <text evidence="4">The sequence shown here is derived from an EMBL/GenBank/DDBJ whole genome shotgun (WGS) entry which is preliminary data.</text>
</comment>
<feature type="signal peptide" evidence="2">
    <location>
        <begin position="1"/>
        <end position="23"/>
    </location>
</feature>
<dbReference type="Pfam" id="PF06119">
    <property type="entry name" value="NIDO"/>
    <property type="match status" value="1"/>
</dbReference>
<evidence type="ECO:0000313" key="5">
    <source>
        <dbReference type="Proteomes" id="UP001489004"/>
    </source>
</evidence>
<gene>
    <name evidence="4" type="ORF">WJX72_007367</name>
</gene>
<dbReference type="PROSITE" id="PS51220">
    <property type="entry name" value="NIDO"/>
    <property type="match status" value="1"/>
</dbReference>
<name>A0AAW1R816_9CHLO</name>
<dbReference type="PANTHER" id="PTHR13802">
    <property type="entry name" value="MUCIN 4-RELATED"/>
    <property type="match status" value="1"/>
</dbReference>
<feature type="region of interest" description="Disordered" evidence="1">
    <location>
        <begin position="50"/>
        <end position="77"/>
    </location>
</feature>
<dbReference type="SMART" id="SM00539">
    <property type="entry name" value="NIDO"/>
    <property type="match status" value="1"/>
</dbReference>
<keyword evidence="5" id="KW-1185">Reference proteome</keyword>
<evidence type="ECO:0000256" key="1">
    <source>
        <dbReference type="SAM" id="MobiDB-lite"/>
    </source>
</evidence>
<accession>A0AAW1R816</accession>
<proteinExistence type="predicted"/>
<dbReference type="GO" id="GO:0007160">
    <property type="term" value="P:cell-matrix adhesion"/>
    <property type="evidence" value="ECO:0007669"/>
    <property type="project" value="InterPro"/>
</dbReference>
<dbReference type="InterPro" id="IPR003886">
    <property type="entry name" value="NIDO_dom"/>
</dbReference>
<reference evidence="4 5" key="1">
    <citation type="journal article" date="2024" name="Nat. Commun.">
        <title>Phylogenomics reveals the evolutionary origins of lichenization in chlorophyte algae.</title>
        <authorList>
            <person name="Puginier C."/>
            <person name="Libourel C."/>
            <person name="Otte J."/>
            <person name="Skaloud P."/>
            <person name="Haon M."/>
            <person name="Grisel S."/>
            <person name="Petersen M."/>
            <person name="Berrin J.G."/>
            <person name="Delaux P.M."/>
            <person name="Dal Grande F."/>
            <person name="Keller J."/>
        </authorList>
    </citation>
    <scope>NUCLEOTIDE SEQUENCE [LARGE SCALE GENOMIC DNA]</scope>
    <source>
        <strain evidence="4 5">SAG 2043</strain>
    </source>
</reference>
<dbReference type="InterPro" id="IPR051495">
    <property type="entry name" value="Epithelial_Barrier/Signaling"/>
</dbReference>
<keyword evidence="2" id="KW-0732">Signal</keyword>
<dbReference type="AlphaFoldDB" id="A0AAW1R816"/>